<evidence type="ECO:0000313" key="1">
    <source>
        <dbReference type="EMBL" id="MBP1043481.1"/>
    </source>
</evidence>
<gene>
    <name evidence="1" type="ORF">I6N95_20870</name>
</gene>
<dbReference type="AlphaFoldDB" id="A0A940SXN4"/>
<sequence length="162" mass="18422">MKKNRRILLMPLILLLLIIYLAKPQAATAYTEGIPVFGSIHNQDDVEIAVKILKQNLQAATDKDLPAYLNSLVTSAHNETSSDMSQFFADYNLSHELLSIEVLDQQPERMLLKASQRTKKKKGLPQKERYRDHLSDANHTLIKEGNQWKIAETVMTSTSFLD</sequence>
<dbReference type="EMBL" id="JAEEGA010000016">
    <property type="protein sequence ID" value="MBP1043481.1"/>
    <property type="molecule type" value="Genomic_DNA"/>
</dbReference>
<evidence type="ECO:0000313" key="2">
    <source>
        <dbReference type="Proteomes" id="UP000674938"/>
    </source>
</evidence>
<protein>
    <submittedName>
        <fullName evidence="1">Uncharacterized protein</fullName>
    </submittedName>
</protein>
<reference evidence="1" key="1">
    <citation type="submission" date="2020-12" db="EMBL/GenBank/DDBJ databases">
        <title>Vagococcus allomyrinae sp. nov. and Enterococcus lavae sp. nov., isolated from the larvae of Allomyrina dichotoma.</title>
        <authorList>
            <person name="Lee S.D."/>
        </authorList>
    </citation>
    <scope>NUCLEOTIDE SEQUENCE</scope>
    <source>
        <strain evidence="1">BWB3-3</strain>
    </source>
</reference>
<organism evidence="1 2">
    <name type="scientific">Vagococcus allomyrinae</name>
    <dbReference type="NCBI Taxonomy" id="2794353"/>
    <lineage>
        <taxon>Bacteria</taxon>
        <taxon>Bacillati</taxon>
        <taxon>Bacillota</taxon>
        <taxon>Bacilli</taxon>
        <taxon>Lactobacillales</taxon>
        <taxon>Enterococcaceae</taxon>
        <taxon>Vagococcus</taxon>
    </lineage>
</organism>
<comment type="caution">
    <text evidence="1">The sequence shown here is derived from an EMBL/GenBank/DDBJ whole genome shotgun (WGS) entry which is preliminary data.</text>
</comment>
<proteinExistence type="predicted"/>
<keyword evidence="2" id="KW-1185">Reference proteome</keyword>
<dbReference type="RefSeq" id="WP_209531293.1">
    <property type="nucleotide sequence ID" value="NZ_JAEEGA010000016.1"/>
</dbReference>
<name>A0A940SXN4_9ENTE</name>
<dbReference type="Proteomes" id="UP000674938">
    <property type="component" value="Unassembled WGS sequence"/>
</dbReference>
<accession>A0A940SXN4</accession>